<dbReference type="AlphaFoldDB" id="A0A290MU81"/>
<keyword evidence="1" id="KW-0472">Membrane</keyword>
<keyword evidence="1" id="KW-0812">Transmembrane</keyword>
<evidence type="ECO:0000313" key="2">
    <source>
        <dbReference type="EMBL" id="ATC31917.1"/>
    </source>
</evidence>
<evidence type="ECO:0000256" key="1">
    <source>
        <dbReference type="SAM" id="Phobius"/>
    </source>
</evidence>
<accession>A0A290MU81</accession>
<gene>
    <name evidence="2" type="ORF">CA606_05875</name>
</gene>
<organism evidence="2 3">
    <name type="scientific">Caulobacter vibrioides</name>
    <name type="common">Caulobacter crescentus</name>
    <dbReference type="NCBI Taxonomy" id="155892"/>
    <lineage>
        <taxon>Bacteria</taxon>
        <taxon>Pseudomonadati</taxon>
        <taxon>Pseudomonadota</taxon>
        <taxon>Alphaproteobacteria</taxon>
        <taxon>Caulobacterales</taxon>
        <taxon>Caulobacteraceae</taxon>
        <taxon>Caulobacter</taxon>
    </lineage>
</organism>
<name>A0A290MU81_CAUVI</name>
<sequence length="260" mass="27888">MVRREHPPFSCSRESDLDIVPGLCFSFVLKRRTIMKNVIFGLAVTAAVAVASGVSARQADTLMGDARRQNGLEAEMSRLRQASPGSAREGVCPLVRGASADVNAYVAARMHQVARQAGATYAKRACEPNVVVLFSAEPDVLIREASRAKRFNYRGVPAEAAEAFKADGRPVRWVHGGDVRGSAAGDARPHNALIVVDAAKAQDVKVSALADYLAMVSLADVRVRPAPADSIMTLFDASHGTPKALTEADQAYLRSVYRAR</sequence>
<dbReference type="Proteomes" id="UP000217311">
    <property type="component" value="Chromosome"/>
</dbReference>
<evidence type="ECO:0000313" key="3">
    <source>
        <dbReference type="Proteomes" id="UP000217311"/>
    </source>
</evidence>
<reference evidence="3" key="1">
    <citation type="submission" date="2017-09" db="EMBL/GenBank/DDBJ databases">
        <title>Genome evolution observed in wild isolates of Caulobacter crescentus.</title>
        <authorList>
            <person name="Ely B."/>
            <person name="Wilson K."/>
            <person name="Scott D."/>
        </authorList>
    </citation>
    <scope>NUCLEOTIDE SEQUENCE [LARGE SCALE GENOMIC DNA]</scope>
    <source>
        <strain evidence="3">CB13b1a</strain>
    </source>
</reference>
<dbReference type="EMBL" id="CP023315">
    <property type="protein sequence ID" value="ATC31917.1"/>
    <property type="molecule type" value="Genomic_DNA"/>
</dbReference>
<feature type="transmembrane region" description="Helical" evidence="1">
    <location>
        <begin position="38"/>
        <end position="56"/>
    </location>
</feature>
<protein>
    <submittedName>
        <fullName evidence="2">Uncharacterized protein</fullName>
    </submittedName>
</protein>
<proteinExistence type="predicted"/>
<keyword evidence="1" id="KW-1133">Transmembrane helix</keyword>